<dbReference type="EMBL" id="QQAV01000012">
    <property type="protein sequence ID" value="RDI19609.1"/>
    <property type="molecule type" value="Genomic_DNA"/>
</dbReference>
<dbReference type="RefSeq" id="WP_114804453.1">
    <property type="nucleotide sequence ID" value="NZ_QQAV01000012.1"/>
</dbReference>
<dbReference type="AlphaFoldDB" id="A0A370F9H8"/>
<feature type="transmembrane region" description="Helical" evidence="1">
    <location>
        <begin position="69"/>
        <end position="93"/>
    </location>
</feature>
<organism evidence="2 3">
    <name type="scientific">Pseudacidovorax intermedius</name>
    <dbReference type="NCBI Taxonomy" id="433924"/>
    <lineage>
        <taxon>Bacteria</taxon>
        <taxon>Pseudomonadati</taxon>
        <taxon>Pseudomonadota</taxon>
        <taxon>Betaproteobacteria</taxon>
        <taxon>Burkholderiales</taxon>
        <taxon>Comamonadaceae</taxon>
        <taxon>Pseudacidovorax</taxon>
    </lineage>
</organism>
<reference evidence="2 3" key="1">
    <citation type="submission" date="2018-07" db="EMBL/GenBank/DDBJ databases">
        <title>Genomic Encyclopedia of Type Strains, Phase IV (KMG-IV): sequencing the most valuable type-strain genomes for metagenomic binning, comparative biology and taxonomic classification.</title>
        <authorList>
            <person name="Goeker M."/>
        </authorList>
    </citation>
    <scope>NUCLEOTIDE SEQUENCE [LARGE SCALE GENOMIC DNA]</scope>
    <source>
        <strain evidence="2 3">DSM 21352</strain>
    </source>
</reference>
<dbReference type="InterPro" id="IPR006311">
    <property type="entry name" value="TAT_signal"/>
</dbReference>
<gene>
    <name evidence="2" type="ORF">DFR41_112116</name>
</gene>
<comment type="caution">
    <text evidence="2">The sequence shown here is derived from an EMBL/GenBank/DDBJ whole genome shotgun (WGS) entry which is preliminary data.</text>
</comment>
<dbReference type="PROSITE" id="PS51318">
    <property type="entry name" value="TAT"/>
    <property type="match status" value="1"/>
</dbReference>
<keyword evidence="3" id="KW-1185">Reference proteome</keyword>
<proteinExistence type="predicted"/>
<evidence type="ECO:0000313" key="2">
    <source>
        <dbReference type="EMBL" id="RDI19609.1"/>
    </source>
</evidence>
<dbReference type="OrthoDB" id="8904054at2"/>
<evidence type="ECO:0000256" key="1">
    <source>
        <dbReference type="SAM" id="Phobius"/>
    </source>
</evidence>
<keyword evidence="1" id="KW-1133">Transmembrane helix</keyword>
<accession>A0A370F9H8</accession>
<keyword evidence="1" id="KW-0472">Membrane</keyword>
<feature type="transmembrane region" description="Helical" evidence="1">
    <location>
        <begin position="114"/>
        <end position="135"/>
    </location>
</feature>
<feature type="transmembrane region" description="Helical" evidence="1">
    <location>
        <begin position="20"/>
        <end position="42"/>
    </location>
</feature>
<evidence type="ECO:0000313" key="3">
    <source>
        <dbReference type="Proteomes" id="UP000255265"/>
    </source>
</evidence>
<evidence type="ECO:0008006" key="4">
    <source>
        <dbReference type="Google" id="ProtNLM"/>
    </source>
</evidence>
<protein>
    <recommendedName>
        <fullName evidence="4">DUF2975 family protein</fullName>
    </recommendedName>
</protein>
<name>A0A370F9H8_9BURK</name>
<keyword evidence="1" id="KW-0812">Transmembrane</keyword>
<sequence length="188" mass="19680">MHPLPPSPGPTRPRSTRRAVLLGGCALLASVLLPLATAVALWRTPAAQWLAQVQPTAHHLTGAAATLHWSVWAVVAFLAMAPVLVMGAALYWAGLGLMRLADAKALSRTLVLQLRRFAACTLAAAVLGTLCPTLIRGVLSGALGGPLQLSLGVDSREIVLLLFAAVTWQLAALLDEATTIADEYAQIV</sequence>
<dbReference type="Proteomes" id="UP000255265">
    <property type="component" value="Unassembled WGS sequence"/>
</dbReference>